<evidence type="ECO:0000256" key="3">
    <source>
        <dbReference type="ARBA" id="ARBA00022729"/>
    </source>
</evidence>
<keyword evidence="10" id="KW-1185">Reference proteome</keyword>
<dbReference type="InterPro" id="IPR012944">
    <property type="entry name" value="SusD_RagB_dom"/>
</dbReference>
<dbReference type="Pfam" id="PF14322">
    <property type="entry name" value="SusD-like_3"/>
    <property type="match status" value="1"/>
</dbReference>
<organism evidence="9 10">
    <name type="scientific">Prevotella heparinolytica</name>
    <dbReference type="NCBI Taxonomy" id="28113"/>
    <lineage>
        <taxon>Bacteria</taxon>
        <taxon>Pseudomonadati</taxon>
        <taxon>Bacteroidota</taxon>
        <taxon>Bacteroidia</taxon>
        <taxon>Bacteroidales</taxon>
        <taxon>Bacteroidaceae</taxon>
        <taxon>Bacteroides</taxon>
    </lineage>
</organism>
<evidence type="ECO:0000256" key="5">
    <source>
        <dbReference type="ARBA" id="ARBA00023237"/>
    </source>
</evidence>
<protein>
    <submittedName>
        <fullName evidence="9">RagB/SusD family nutrient uptake outer membrane protein</fullName>
    </submittedName>
</protein>
<keyword evidence="4" id="KW-0472">Membrane</keyword>
<dbReference type="InterPro" id="IPR011990">
    <property type="entry name" value="TPR-like_helical_dom_sf"/>
</dbReference>
<proteinExistence type="inferred from homology"/>
<accession>A0A3P2A8T2</accession>
<comment type="subcellular location">
    <subcellularLocation>
        <location evidence="1">Cell outer membrane</location>
    </subcellularLocation>
</comment>
<dbReference type="EMBL" id="RQYF01000021">
    <property type="protein sequence ID" value="RRD91837.1"/>
    <property type="molecule type" value="Genomic_DNA"/>
</dbReference>
<dbReference type="RefSeq" id="WP_125238993.1">
    <property type="nucleotide sequence ID" value="NZ_RQYF01000021.1"/>
</dbReference>
<evidence type="ECO:0000259" key="8">
    <source>
        <dbReference type="Pfam" id="PF14322"/>
    </source>
</evidence>
<gene>
    <name evidence="9" type="ORF">EII33_06400</name>
</gene>
<feature type="domain" description="SusD-like N-terminal" evidence="8">
    <location>
        <begin position="106"/>
        <end position="228"/>
    </location>
</feature>
<dbReference type="Proteomes" id="UP000279562">
    <property type="component" value="Unassembled WGS sequence"/>
</dbReference>
<feature type="chain" id="PRO_5018335416" evidence="6">
    <location>
        <begin position="21"/>
        <end position="510"/>
    </location>
</feature>
<evidence type="ECO:0000256" key="1">
    <source>
        <dbReference type="ARBA" id="ARBA00004442"/>
    </source>
</evidence>
<keyword evidence="3 6" id="KW-0732">Signal</keyword>
<dbReference type="InterPro" id="IPR033985">
    <property type="entry name" value="SusD-like_N"/>
</dbReference>
<dbReference type="PROSITE" id="PS51257">
    <property type="entry name" value="PROKAR_LIPOPROTEIN"/>
    <property type="match status" value="1"/>
</dbReference>
<dbReference type="Gene3D" id="1.25.40.390">
    <property type="match status" value="1"/>
</dbReference>
<dbReference type="AlphaFoldDB" id="A0A3P2A8T2"/>
<evidence type="ECO:0000256" key="6">
    <source>
        <dbReference type="SAM" id="SignalP"/>
    </source>
</evidence>
<reference evidence="9 10" key="1">
    <citation type="submission" date="2018-11" db="EMBL/GenBank/DDBJ databases">
        <title>Genomes From Bacteria Associated with the Canine Oral Cavity: a Test Case for Automated Genome-Based Taxonomic Assignment.</title>
        <authorList>
            <person name="Coil D.A."/>
            <person name="Jospin G."/>
            <person name="Darling A.E."/>
            <person name="Wallis C."/>
            <person name="Davis I.J."/>
            <person name="Harris S."/>
            <person name="Eisen J.A."/>
            <person name="Holcombe L.J."/>
            <person name="O'Flynn C."/>
        </authorList>
    </citation>
    <scope>NUCLEOTIDE SEQUENCE [LARGE SCALE GENOMIC DNA]</scope>
    <source>
        <strain evidence="9 10">OH1047_COT-310</strain>
    </source>
</reference>
<evidence type="ECO:0000313" key="9">
    <source>
        <dbReference type="EMBL" id="RRD91837.1"/>
    </source>
</evidence>
<dbReference type="GO" id="GO:0009279">
    <property type="term" value="C:cell outer membrane"/>
    <property type="evidence" value="ECO:0007669"/>
    <property type="project" value="UniProtKB-SubCell"/>
</dbReference>
<name>A0A3P2A8T2_9BACE</name>
<evidence type="ECO:0000256" key="4">
    <source>
        <dbReference type="ARBA" id="ARBA00023136"/>
    </source>
</evidence>
<dbReference type="SUPFAM" id="SSF48452">
    <property type="entry name" value="TPR-like"/>
    <property type="match status" value="1"/>
</dbReference>
<keyword evidence="5" id="KW-0998">Cell outer membrane</keyword>
<feature type="domain" description="RagB/SusD" evidence="7">
    <location>
        <begin position="347"/>
        <end position="510"/>
    </location>
</feature>
<dbReference type="Pfam" id="PF07980">
    <property type="entry name" value="SusD_RagB"/>
    <property type="match status" value="1"/>
</dbReference>
<evidence type="ECO:0000313" key="10">
    <source>
        <dbReference type="Proteomes" id="UP000279562"/>
    </source>
</evidence>
<feature type="signal peptide" evidence="6">
    <location>
        <begin position="1"/>
        <end position="20"/>
    </location>
</feature>
<evidence type="ECO:0000256" key="2">
    <source>
        <dbReference type="ARBA" id="ARBA00006275"/>
    </source>
</evidence>
<comment type="caution">
    <text evidence="9">The sequence shown here is derived from an EMBL/GenBank/DDBJ whole genome shotgun (WGS) entry which is preliminary data.</text>
</comment>
<evidence type="ECO:0000259" key="7">
    <source>
        <dbReference type="Pfam" id="PF07980"/>
    </source>
</evidence>
<comment type="similarity">
    <text evidence="2">Belongs to the SusD family.</text>
</comment>
<sequence>MKKYKILTVAALLTSGMAMTSCGDDFLTASSTEKQMAGAAATESTILSNLGSVYQILLFDSYANNNYNGILFMSDLRSDDLYKGGGDAGDQAALYSLSQFRMSASESLGGLWSIYFTGLARCNNAIISCANAEGVKADKLKQYNAEAHFLRAYYVHLLWKFFGNIPYFDTPLQDPYMTKQLSADEVYAKIMADLEVACEEGAMAMSNNSGADRGRACRAAALMLKARVIMYQKEEARYAEVANDMATIIKSGKFSLMDSFDAIWLDENEFCSESIFESNQMPEGKTWSSGWQGYGTNLPAFISPNELNDPNGVFKGGWGFGPVRQAAYDMYEEGDLRRDASINDWRGASYGKRFQDTGLFQRKYAARIGYNPPPGDTDLNYCNNLRIFRYAETLLNYVELVKMHGVAEQQGVDAQESFNLIRKRAFGADKPLAAVEVNIKAERRKEFLGEGMRFYDLVRWGDAVTVLTENDVEHNSVRTYDDNKKLIPIPLSEMEKTKGTEFELKQNPGY</sequence>